<organism evidence="4 5">
    <name type="scientific">Acanthosepion pharaonis</name>
    <name type="common">Pharaoh cuttlefish</name>
    <name type="synonym">Sepia pharaonis</name>
    <dbReference type="NCBI Taxonomy" id="158019"/>
    <lineage>
        <taxon>Eukaryota</taxon>
        <taxon>Metazoa</taxon>
        <taxon>Spiralia</taxon>
        <taxon>Lophotrochozoa</taxon>
        <taxon>Mollusca</taxon>
        <taxon>Cephalopoda</taxon>
        <taxon>Coleoidea</taxon>
        <taxon>Decapodiformes</taxon>
        <taxon>Sepiida</taxon>
        <taxon>Sepiina</taxon>
        <taxon>Sepiidae</taxon>
        <taxon>Acanthosepion</taxon>
    </lineage>
</organism>
<dbReference type="SUPFAM" id="SSF55909">
    <property type="entry name" value="Pentein"/>
    <property type="match status" value="1"/>
</dbReference>
<dbReference type="PANTHER" id="PTHR12737">
    <property type="entry name" value="DIMETHYLARGININE DIMETHYLAMINOHYDROLASE"/>
    <property type="match status" value="1"/>
</dbReference>
<evidence type="ECO:0000313" key="4">
    <source>
        <dbReference type="EMBL" id="CAE1292452.1"/>
    </source>
</evidence>
<dbReference type="Proteomes" id="UP000597762">
    <property type="component" value="Unassembled WGS sequence"/>
</dbReference>
<comment type="similarity">
    <text evidence="1">Belongs to the DDAH family.</text>
</comment>
<feature type="transmembrane region" description="Helical" evidence="3">
    <location>
        <begin position="172"/>
        <end position="193"/>
    </location>
</feature>
<keyword evidence="5" id="KW-1185">Reference proteome</keyword>
<evidence type="ECO:0000256" key="3">
    <source>
        <dbReference type="SAM" id="Phobius"/>
    </source>
</evidence>
<reference evidence="4" key="1">
    <citation type="submission" date="2021-01" db="EMBL/GenBank/DDBJ databases">
        <authorList>
            <person name="Li R."/>
            <person name="Bekaert M."/>
        </authorList>
    </citation>
    <scope>NUCLEOTIDE SEQUENCE</scope>
    <source>
        <strain evidence="4">Farmed</strain>
    </source>
</reference>
<dbReference type="EMBL" id="CAHIKZ030002801">
    <property type="protein sequence ID" value="CAE1292452.1"/>
    <property type="molecule type" value="Genomic_DNA"/>
</dbReference>
<evidence type="ECO:0000256" key="2">
    <source>
        <dbReference type="ARBA" id="ARBA00022801"/>
    </source>
</evidence>
<dbReference type="GO" id="GO:0045429">
    <property type="term" value="P:positive regulation of nitric oxide biosynthetic process"/>
    <property type="evidence" value="ECO:0007669"/>
    <property type="project" value="TreeGrafter"/>
</dbReference>
<keyword evidence="3" id="KW-1133">Transmembrane helix</keyword>
<dbReference type="OrthoDB" id="10016839at2759"/>
<dbReference type="GO" id="GO:0016403">
    <property type="term" value="F:dimethylargininase activity"/>
    <property type="evidence" value="ECO:0007669"/>
    <property type="project" value="UniProtKB-EC"/>
</dbReference>
<protein>
    <submittedName>
        <fullName evidence="4">DDAH</fullName>
        <ecNumber evidence="4">3.5.3.18</ecNumber>
    </submittedName>
</protein>
<name>A0A812DBG0_ACAPH</name>
<feature type="transmembrane region" description="Helical" evidence="3">
    <location>
        <begin position="144"/>
        <end position="165"/>
    </location>
</feature>
<evidence type="ECO:0000256" key="1">
    <source>
        <dbReference type="ARBA" id="ARBA00008532"/>
    </source>
</evidence>
<dbReference type="GO" id="GO:0006525">
    <property type="term" value="P:arginine metabolic process"/>
    <property type="evidence" value="ECO:0007669"/>
    <property type="project" value="TreeGrafter"/>
</dbReference>
<dbReference type="GO" id="GO:0000052">
    <property type="term" value="P:citrulline metabolic process"/>
    <property type="evidence" value="ECO:0007669"/>
    <property type="project" value="TreeGrafter"/>
</dbReference>
<gene>
    <name evidence="4" type="ORF">SPHA_49283</name>
</gene>
<keyword evidence="3" id="KW-0812">Transmembrane</keyword>
<dbReference type="InterPro" id="IPR033199">
    <property type="entry name" value="DDAH-like"/>
</dbReference>
<keyword evidence="3" id="KW-0472">Membrane</keyword>
<dbReference type="EC" id="3.5.3.18" evidence="4"/>
<dbReference type="Pfam" id="PF19420">
    <property type="entry name" value="DDAH_eukar"/>
    <property type="match status" value="1"/>
</dbReference>
<dbReference type="Gene3D" id="3.75.10.10">
    <property type="entry name" value="L-arginine/glycine Amidinotransferase, Chain A"/>
    <property type="match status" value="1"/>
</dbReference>
<sequence>MTSSAVLSLNSFFNFSHAICRGIPNSLKEEALRMEDNDPVNLEIARKNFEIYKYTLESCGVEVISLEADESYPDCVFVEDTCVVIGNVAFITRPGHPNRRDEVNSIREILKIKFNMTIKEVEDSEAIIDGGDVLFTDFQCADVVFLYFIFIFSPPCSLSFCFFSFSFSLPPFTFFFLSFFFLFPPLIVFYYFLSYYFFSLNFLSIVDLITLKKQEKVFVFLLLKSY</sequence>
<accession>A0A812DBG0</accession>
<dbReference type="PANTHER" id="PTHR12737:SF9">
    <property type="entry name" value="DIMETHYLARGININASE"/>
    <property type="match status" value="1"/>
</dbReference>
<proteinExistence type="inferred from homology"/>
<dbReference type="GO" id="GO:0016597">
    <property type="term" value="F:amino acid binding"/>
    <property type="evidence" value="ECO:0007669"/>
    <property type="project" value="TreeGrafter"/>
</dbReference>
<evidence type="ECO:0000313" key="5">
    <source>
        <dbReference type="Proteomes" id="UP000597762"/>
    </source>
</evidence>
<comment type="caution">
    <text evidence="4">The sequence shown here is derived from an EMBL/GenBank/DDBJ whole genome shotgun (WGS) entry which is preliminary data.</text>
</comment>
<dbReference type="AlphaFoldDB" id="A0A812DBG0"/>
<keyword evidence="2 4" id="KW-0378">Hydrolase</keyword>